<dbReference type="GO" id="GO:0015341">
    <property type="term" value="F:zinc efflux antiporter activity"/>
    <property type="evidence" value="ECO:0007669"/>
    <property type="project" value="TreeGrafter"/>
</dbReference>
<name>A0A9X1W9J1_9VIBR</name>
<proteinExistence type="predicted"/>
<feature type="transmembrane region" description="Helical" evidence="6">
    <location>
        <begin position="156"/>
        <end position="174"/>
    </location>
</feature>
<evidence type="ECO:0000256" key="5">
    <source>
        <dbReference type="ARBA" id="ARBA00023136"/>
    </source>
</evidence>
<dbReference type="Gene3D" id="1.20.1510.10">
    <property type="entry name" value="Cation efflux protein transmembrane domain"/>
    <property type="match status" value="1"/>
</dbReference>
<dbReference type="PANTHER" id="PTHR43840:SF15">
    <property type="entry name" value="MITOCHONDRIAL METAL TRANSPORTER 1-RELATED"/>
    <property type="match status" value="1"/>
</dbReference>
<evidence type="ECO:0000313" key="8">
    <source>
        <dbReference type="EMBL" id="MCJ2376792.1"/>
    </source>
</evidence>
<dbReference type="SUPFAM" id="SSF161111">
    <property type="entry name" value="Cation efflux protein transmembrane domain-like"/>
    <property type="match status" value="1"/>
</dbReference>
<feature type="domain" description="Cation efflux protein transmembrane" evidence="7">
    <location>
        <begin position="13"/>
        <end position="212"/>
    </location>
</feature>
<evidence type="ECO:0000256" key="1">
    <source>
        <dbReference type="ARBA" id="ARBA00004141"/>
    </source>
</evidence>
<feature type="transmembrane region" description="Helical" evidence="6">
    <location>
        <begin position="114"/>
        <end position="135"/>
    </location>
</feature>
<protein>
    <submittedName>
        <fullName evidence="8">Cation transporter</fullName>
    </submittedName>
</protein>
<dbReference type="InterPro" id="IPR050291">
    <property type="entry name" value="CDF_Transporter"/>
</dbReference>
<feature type="transmembrane region" description="Helical" evidence="6">
    <location>
        <begin position="43"/>
        <end position="60"/>
    </location>
</feature>
<dbReference type="GO" id="GO:0005886">
    <property type="term" value="C:plasma membrane"/>
    <property type="evidence" value="ECO:0007669"/>
    <property type="project" value="TreeGrafter"/>
</dbReference>
<dbReference type="Pfam" id="PF01545">
    <property type="entry name" value="Cation_efflux"/>
    <property type="match status" value="1"/>
</dbReference>
<dbReference type="EMBL" id="JAJNNZ010000005">
    <property type="protein sequence ID" value="MCJ2376792.1"/>
    <property type="molecule type" value="Genomic_DNA"/>
</dbReference>
<evidence type="ECO:0000259" key="7">
    <source>
        <dbReference type="Pfam" id="PF01545"/>
    </source>
</evidence>
<dbReference type="InterPro" id="IPR058533">
    <property type="entry name" value="Cation_efflux_TM"/>
</dbReference>
<evidence type="ECO:0000313" key="9">
    <source>
        <dbReference type="Proteomes" id="UP001139488"/>
    </source>
</evidence>
<dbReference type="InterPro" id="IPR027469">
    <property type="entry name" value="Cation_efflux_TMD_sf"/>
</dbReference>
<feature type="transmembrane region" description="Helical" evidence="6">
    <location>
        <begin position="81"/>
        <end position="102"/>
    </location>
</feature>
<keyword evidence="3 6" id="KW-0812">Transmembrane</keyword>
<comment type="caution">
    <text evidence="8">The sequence shown here is derived from an EMBL/GenBank/DDBJ whole genome shotgun (WGS) entry which is preliminary data.</text>
</comment>
<evidence type="ECO:0000256" key="4">
    <source>
        <dbReference type="ARBA" id="ARBA00022989"/>
    </source>
</evidence>
<keyword evidence="4 6" id="KW-1133">Transmembrane helix</keyword>
<dbReference type="Proteomes" id="UP001139488">
    <property type="component" value="Unassembled WGS sequence"/>
</dbReference>
<feature type="transmembrane region" description="Helical" evidence="6">
    <location>
        <begin position="189"/>
        <end position="210"/>
    </location>
</feature>
<accession>A0A9X1W9J1</accession>
<dbReference type="GO" id="GO:0015086">
    <property type="term" value="F:cadmium ion transmembrane transporter activity"/>
    <property type="evidence" value="ECO:0007669"/>
    <property type="project" value="TreeGrafter"/>
</dbReference>
<dbReference type="RefSeq" id="WP_244356718.1">
    <property type="nucleotide sequence ID" value="NZ_JAJNNZ010000005.1"/>
</dbReference>
<dbReference type="GO" id="GO:0015093">
    <property type="term" value="F:ferrous iron transmembrane transporter activity"/>
    <property type="evidence" value="ECO:0007669"/>
    <property type="project" value="TreeGrafter"/>
</dbReference>
<sequence length="226" mass="24567">MSLQTSQRETRVLTISALIATAFAVGGLLVGLLMGSIVIAFDGVYSLVSLLLTLLSLVAAKHLHKPESYLSQYGREIVEPIVIAIKASVILIIVGFSLYSAIMSLLEGGRPVSTSIATVFGIVNVVGCGFAWWYMQTHTKTLGSPLAKAECKQWQMDTMLSVAVTVGFITAWGLEITPWAQYSRYADPVMMIIMSGYFIKVPLVMLKEALSDFPSMPIRKVANNSL</sequence>
<evidence type="ECO:0000256" key="6">
    <source>
        <dbReference type="SAM" id="Phobius"/>
    </source>
</evidence>
<comment type="subcellular location">
    <subcellularLocation>
        <location evidence="1">Membrane</location>
        <topology evidence="1">Multi-pass membrane protein</topology>
    </subcellularLocation>
</comment>
<keyword evidence="9" id="KW-1185">Reference proteome</keyword>
<keyword evidence="2" id="KW-0813">Transport</keyword>
<reference evidence="8" key="1">
    <citation type="submission" date="2021-11" db="EMBL/GenBank/DDBJ databases">
        <title>Vibrio ZSDE26 sp. nov. and Vibrio ZSDZ34 sp. nov., isolated from coastal seawater in Qingdao.</title>
        <authorList>
            <person name="Zhang P."/>
        </authorList>
    </citation>
    <scope>NUCLEOTIDE SEQUENCE</scope>
    <source>
        <strain evidence="8">ZSDZ34</strain>
    </source>
</reference>
<evidence type="ECO:0000256" key="2">
    <source>
        <dbReference type="ARBA" id="ARBA00022448"/>
    </source>
</evidence>
<dbReference type="PANTHER" id="PTHR43840">
    <property type="entry name" value="MITOCHONDRIAL METAL TRANSPORTER 1-RELATED"/>
    <property type="match status" value="1"/>
</dbReference>
<keyword evidence="5 6" id="KW-0472">Membrane</keyword>
<evidence type="ECO:0000256" key="3">
    <source>
        <dbReference type="ARBA" id="ARBA00022692"/>
    </source>
</evidence>
<dbReference type="AlphaFoldDB" id="A0A9X1W9J1"/>
<dbReference type="GO" id="GO:0006882">
    <property type="term" value="P:intracellular zinc ion homeostasis"/>
    <property type="evidence" value="ECO:0007669"/>
    <property type="project" value="TreeGrafter"/>
</dbReference>
<organism evidence="8 9">
    <name type="scientific">Vibrio gelatinilyticus</name>
    <dbReference type="NCBI Taxonomy" id="2893468"/>
    <lineage>
        <taxon>Bacteria</taxon>
        <taxon>Pseudomonadati</taxon>
        <taxon>Pseudomonadota</taxon>
        <taxon>Gammaproteobacteria</taxon>
        <taxon>Vibrionales</taxon>
        <taxon>Vibrionaceae</taxon>
        <taxon>Vibrio</taxon>
    </lineage>
</organism>
<feature type="transmembrane region" description="Helical" evidence="6">
    <location>
        <begin position="12"/>
        <end position="37"/>
    </location>
</feature>
<gene>
    <name evidence="8" type="ORF">LNL84_08080</name>
</gene>